<dbReference type="SMART" id="SM00326">
    <property type="entry name" value="SH3"/>
    <property type="match status" value="2"/>
</dbReference>
<evidence type="ECO:0000313" key="7">
    <source>
        <dbReference type="EMBL" id="KAH8106170.1"/>
    </source>
</evidence>
<organism evidence="7 8">
    <name type="scientific">Cristinia sonorae</name>
    <dbReference type="NCBI Taxonomy" id="1940300"/>
    <lineage>
        <taxon>Eukaryota</taxon>
        <taxon>Fungi</taxon>
        <taxon>Dikarya</taxon>
        <taxon>Basidiomycota</taxon>
        <taxon>Agaricomycotina</taxon>
        <taxon>Agaricomycetes</taxon>
        <taxon>Agaricomycetidae</taxon>
        <taxon>Agaricales</taxon>
        <taxon>Pleurotineae</taxon>
        <taxon>Stephanosporaceae</taxon>
        <taxon>Cristinia</taxon>
    </lineage>
</organism>
<dbReference type="GO" id="GO:0043332">
    <property type="term" value="C:mating projection tip"/>
    <property type="evidence" value="ECO:0007669"/>
    <property type="project" value="TreeGrafter"/>
</dbReference>
<feature type="compositionally biased region" description="Basic residues" evidence="4">
    <location>
        <begin position="1"/>
        <end position="14"/>
    </location>
</feature>
<dbReference type="PANTHER" id="PTHR15706">
    <property type="entry name" value="SH3 MULTIPLE DOMAIN"/>
    <property type="match status" value="1"/>
</dbReference>
<keyword evidence="2" id="KW-0677">Repeat</keyword>
<reference evidence="7" key="1">
    <citation type="journal article" date="2021" name="New Phytol.">
        <title>Evolutionary innovations through gain and loss of genes in the ectomycorrhizal Boletales.</title>
        <authorList>
            <person name="Wu G."/>
            <person name="Miyauchi S."/>
            <person name="Morin E."/>
            <person name="Kuo A."/>
            <person name="Drula E."/>
            <person name="Varga T."/>
            <person name="Kohler A."/>
            <person name="Feng B."/>
            <person name="Cao Y."/>
            <person name="Lipzen A."/>
            <person name="Daum C."/>
            <person name="Hundley H."/>
            <person name="Pangilinan J."/>
            <person name="Johnson J."/>
            <person name="Barry K."/>
            <person name="LaButti K."/>
            <person name="Ng V."/>
            <person name="Ahrendt S."/>
            <person name="Min B."/>
            <person name="Choi I.G."/>
            <person name="Park H."/>
            <person name="Plett J.M."/>
            <person name="Magnuson J."/>
            <person name="Spatafora J.W."/>
            <person name="Nagy L.G."/>
            <person name="Henrissat B."/>
            <person name="Grigoriev I.V."/>
            <person name="Yang Z.L."/>
            <person name="Xu J."/>
            <person name="Martin F.M."/>
        </authorList>
    </citation>
    <scope>NUCLEOTIDE SEQUENCE</scope>
    <source>
        <strain evidence="7">KKN 215</strain>
    </source>
</reference>
<dbReference type="GO" id="GO:0005737">
    <property type="term" value="C:cytoplasm"/>
    <property type="evidence" value="ECO:0007669"/>
    <property type="project" value="TreeGrafter"/>
</dbReference>
<evidence type="ECO:0000256" key="4">
    <source>
        <dbReference type="SAM" id="MobiDB-lite"/>
    </source>
</evidence>
<dbReference type="SMART" id="SM00312">
    <property type="entry name" value="PX"/>
    <property type="match status" value="1"/>
</dbReference>
<feature type="compositionally biased region" description="Low complexity" evidence="4">
    <location>
        <begin position="17"/>
        <end position="31"/>
    </location>
</feature>
<dbReference type="SUPFAM" id="SSF50044">
    <property type="entry name" value="SH3-domain"/>
    <property type="match status" value="2"/>
</dbReference>
<dbReference type="CDD" id="cd11879">
    <property type="entry name" value="SH3_Bem1p_2"/>
    <property type="match status" value="1"/>
</dbReference>
<dbReference type="EMBL" id="JAEVFJ010000003">
    <property type="protein sequence ID" value="KAH8106170.1"/>
    <property type="molecule type" value="Genomic_DNA"/>
</dbReference>
<dbReference type="CDD" id="cd06890">
    <property type="entry name" value="PX_Bem1p"/>
    <property type="match status" value="1"/>
</dbReference>
<comment type="caution">
    <text evidence="7">The sequence shown here is derived from an EMBL/GenBank/DDBJ whole genome shotgun (WGS) entry which is preliminary data.</text>
</comment>
<dbReference type="SUPFAM" id="SSF64268">
    <property type="entry name" value="PX domain"/>
    <property type="match status" value="1"/>
</dbReference>
<dbReference type="AlphaFoldDB" id="A0A8K0UW71"/>
<dbReference type="Gene3D" id="3.10.20.90">
    <property type="entry name" value="Phosphatidylinositol 3-kinase Catalytic Subunit, Chain A, domain 1"/>
    <property type="match status" value="1"/>
</dbReference>
<dbReference type="GO" id="GO:0000747">
    <property type="term" value="P:conjugation with cellular fusion"/>
    <property type="evidence" value="ECO:0007669"/>
    <property type="project" value="TreeGrafter"/>
</dbReference>
<dbReference type="InterPro" id="IPR036871">
    <property type="entry name" value="PX_dom_sf"/>
</dbReference>
<keyword evidence="8" id="KW-1185">Reference proteome</keyword>
<feature type="compositionally biased region" description="Polar residues" evidence="4">
    <location>
        <begin position="448"/>
        <end position="457"/>
    </location>
</feature>
<protein>
    <submittedName>
        <fullName evidence="7">Uncharacterized protein</fullName>
    </submittedName>
</protein>
<dbReference type="PROSITE" id="PS50195">
    <property type="entry name" value="PX"/>
    <property type="match status" value="1"/>
</dbReference>
<dbReference type="PROSITE" id="PS50002">
    <property type="entry name" value="SH3"/>
    <property type="match status" value="2"/>
</dbReference>
<feature type="compositionally biased region" description="Basic and acidic residues" evidence="4">
    <location>
        <begin position="462"/>
        <end position="472"/>
    </location>
</feature>
<feature type="compositionally biased region" description="Low complexity" evidence="4">
    <location>
        <begin position="549"/>
        <end position="558"/>
    </location>
</feature>
<evidence type="ECO:0000313" key="8">
    <source>
        <dbReference type="Proteomes" id="UP000813824"/>
    </source>
</evidence>
<dbReference type="Pfam" id="PF00787">
    <property type="entry name" value="PX"/>
    <property type="match status" value="1"/>
</dbReference>
<feature type="domain" description="SH3" evidence="5">
    <location>
        <begin position="122"/>
        <end position="184"/>
    </location>
</feature>
<dbReference type="SUPFAM" id="SSF54277">
    <property type="entry name" value="CAD &amp; PB1 domains"/>
    <property type="match status" value="1"/>
</dbReference>
<dbReference type="InterPro" id="IPR035550">
    <property type="entry name" value="Bem1/Scd2_PX"/>
</dbReference>
<feature type="domain" description="PX" evidence="6">
    <location>
        <begin position="280"/>
        <end position="409"/>
    </location>
</feature>
<feature type="region of interest" description="Disordered" evidence="4">
    <location>
        <begin position="1"/>
        <end position="31"/>
    </location>
</feature>
<dbReference type="Gene3D" id="3.30.1520.10">
    <property type="entry name" value="Phox-like domain"/>
    <property type="match status" value="1"/>
</dbReference>
<accession>A0A8K0UW71</accession>
<evidence type="ECO:0000256" key="2">
    <source>
        <dbReference type="ARBA" id="ARBA00022737"/>
    </source>
</evidence>
<dbReference type="CDD" id="cd11878">
    <property type="entry name" value="SH3_Bem1p_1"/>
    <property type="match status" value="1"/>
</dbReference>
<proteinExistence type="predicted"/>
<dbReference type="InterPro" id="IPR001452">
    <property type="entry name" value="SH3_domain"/>
</dbReference>
<feature type="region of interest" description="Disordered" evidence="4">
    <location>
        <begin position="448"/>
        <end position="487"/>
    </location>
</feature>
<evidence type="ECO:0000259" key="5">
    <source>
        <dbReference type="PROSITE" id="PS50002"/>
    </source>
</evidence>
<dbReference type="InterPro" id="IPR035549">
    <property type="entry name" value="Bem1/Scd2_SH3_2"/>
</dbReference>
<feature type="region of interest" description="Disordered" evidence="4">
    <location>
        <begin position="499"/>
        <end position="599"/>
    </location>
</feature>
<dbReference type="Gene3D" id="2.30.30.40">
    <property type="entry name" value="SH3 Domains"/>
    <property type="match status" value="2"/>
</dbReference>
<name>A0A8K0UW71_9AGAR</name>
<dbReference type="Proteomes" id="UP000813824">
    <property type="component" value="Unassembled WGS sequence"/>
</dbReference>
<feature type="domain" description="SH3" evidence="5">
    <location>
        <begin position="35"/>
        <end position="97"/>
    </location>
</feature>
<sequence length="682" mass="75191">MKTLRKSLNSHKDHHISSPISPLPSLSKPIGSIQPPKKVIRAIRSHRAIAPQELSFEKGDFFHVVNDVDNGRWYEAHNPITGARGLVPCDMFEEFVKGGTPRSPQPPTHKSPSPASTASPKVQTFYAVVLHDFTAERADELDAKAGDTISVVAQSNREWFVAKPIGRLGRPGLIPVAFVEIRDPASGAPILDVNVLIDSGALPRVEEWKRSVMTYKANSISLGVLDETSKAALLGPPLTANSAAAPPITVEGPSPGSYQYEGQQQRDPDTVKALPPGILLSAEVPSFHFEMEEYWFRIHAVFQPYAPTESDELPPSRELALFRSYNDFYDFQVQLLNEHPFEAGRPDKQTRILPFMPGPADTVDNEITITRQQELDEYLKQLAALRFTAKYVLEHILVREFLALKPGDAEQEAEPRFAEIHDLFHDSDGLERMNGGDIPGRMRHLSISNQQDAQSDGSDYEDDHRAPSRAQDDAQYSYRPGDNIHPYAAQDVHNKHTKPLHVHTRPDSAVGGKQLHGHMHSRSSSRTNSPLPPHGRYPSLDIDAHHANSYSRSSLASSHEPSPISMRSSQAASVATSATSASGRSRSQSSATLNTPSISATNPQTAFVKIKIFDVASDDLVAIRVHPQVTHSQLMDKVQARLGGNISRLSYRNSAGSLIGLDGDGDLREWLDNTERLVLFTD</sequence>
<dbReference type="InterPro" id="IPR036028">
    <property type="entry name" value="SH3-like_dom_sf"/>
</dbReference>
<keyword evidence="1 3" id="KW-0728">SH3 domain</keyword>
<feature type="compositionally biased region" description="Low complexity" evidence="4">
    <location>
        <begin position="567"/>
        <end position="592"/>
    </location>
</feature>
<dbReference type="InterPro" id="IPR035548">
    <property type="entry name" value="Bem1/Scd2_SH3_1"/>
</dbReference>
<evidence type="ECO:0000259" key="6">
    <source>
        <dbReference type="PROSITE" id="PS50195"/>
    </source>
</evidence>
<dbReference type="InterPro" id="IPR001683">
    <property type="entry name" value="PX_dom"/>
</dbReference>
<evidence type="ECO:0000256" key="3">
    <source>
        <dbReference type="PROSITE-ProRule" id="PRU00192"/>
    </source>
</evidence>
<feature type="region of interest" description="Disordered" evidence="4">
    <location>
        <begin position="96"/>
        <end position="119"/>
    </location>
</feature>
<dbReference type="Pfam" id="PF00018">
    <property type="entry name" value="SH3_1"/>
    <property type="match status" value="2"/>
</dbReference>
<dbReference type="InterPro" id="IPR051228">
    <property type="entry name" value="NADPH_Oxidase/PX-Domain"/>
</dbReference>
<feature type="compositionally biased region" description="Low complexity" evidence="4">
    <location>
        <begin position="110"/>
        <end position="119"/>
    </location>
</feature>
<gene>
    <name evidence="7" type="ORF">BXZ70DRAFT_420964</name>
</gene>
<evidence type="ECO:0000256" key="1">
    <source>
        <dbReference type="ARBA" id="ARBA00022443"/>
    </source>
</evidence>
<dbReference type="GO" id="GO:0030674">
    <property type="term" value="F:protein-macromolecule adaptor activity"/>
    <property type="evidence" value="ECO:0007669"/>
    <property type="project" value="TreeGrafter"/>
</dbReference>
<dbReference type="PANTHER" id="PTHR15706:SF2">
    <property type="entry name" value="SH3 AND PX DOMAIN-CONTAINING PROTEIN 2A"/>
    <property type="match status" value="1"/>
</dbReference>
<dbReference type="GO" id="GO:0035091">
    <property type="term" value="F:phosphatidylinositol binding"/>
    <property type="evidence" value="ECO:0007669"/>
    <property type="project" value="InterPro"/>
</dbReference>
<dbReference type="OrthoDB" id="548867at2759"/>
<feature type="region of interest" description="Disordered" evidence="4">
    <location>
        <begin position="244"/>
        <end position="268"/>
    </location>
</feature>